<feature type="region of interest" description="Disordered" evidence="1">
    <location>
        <begin position="106"/>
        <end position="125"/>
    </location>
</feature>
<evidence type="ECO:0000313" key="3">
    <source>
        <dbReference type="Proteomes" id="UP001642484"/>
    </source>
</evidence>
<name>A0ABP0KG80_9DINO</name>
<reference evidence="2 3" key="1">
    <citation type="submission" date="2024-02" db="EMBL/GenBank/DDBJ databases">
        <authorList>
            <person name="Chen Y."/>
            <person name="Shah S."/>
            <person name="Dougan E. K."/>
            <person name="Thang M."/>
            <person name="Chan C."/>
        </authorList>
    </citation>
    <scope>NUCLEOTIDE SEQUENCE [LARGE SCALE GENOMIC DNA]</scope>
</reference>
<accession>A0ABP0KG80</accession>
<sequence>MAHLLREECDEPSPVLFQDEDSEPEVEINDDGLNNGLNLLRTEEDEVEADNPQPQPQLFGDEPDESDVASQPGTDSSAYEGDYDEVDEGHRSLVDLSFKTMSNRIVSDASETPSEPSKKKRCYNNSKRAAAAAEAKKLKEQKAQQKEERLEPLLRGRCRCRDGECFAQFKLQECKAFLDQFEKCNKREQDTILFLACFDEQDDQKALGALPDGRKEYKFVRIGRAKGPKQKVKSVEDENSDAWEGEMPFREVKGKLQQSWRDLANIFQDLLGGTPQSTRADILQELVTKYNSFKATAALRRWQITPDQANAMVGVIIGYNENLLRQKRHQLNECSKGAIGVWQHILTATWV</sequence>
<gene>
    <name evidence="2" type="ORF">CCMP2556_LOCUS16141</name>
</gene>
<feature type="compositionally biased region" description="Acidic residues" evidence="1">
    <location>
        <begin position="18"/>
        <end position="30"/>
    </location>
</feature>
<feature type="compositionally biased region" description="Polar residues" evidence="1">
    <location>
        <begin position="68"/>
        <end position="77"/>
    </location>
</feature>
<protein>
    <submittedName>
        <fullName evidence="2">Uncharacterized protein</fullName>
    </submittedName>
</protein>
<dbReference type="EMBL" id="CAXAMN010008591">
    <property type="protein sequence ID" value="CAK9025844.1"/>
    <property type="molecule type" value="Genomic_DNA"/>
</dbReference>
<keyword evidence="3" id="KW-1185">Reference proteome</keyword>
<comment type="caution">
    <text evidence="2">The sequence shown here is derived from an EMBL/GenBank/DDBJ whole genome shotgun (WGS) entry which is preliminary data.</text>
</comment>
<feature type="compositionally biased region" description="Low complexity" evidence="1">
    <location>
        <begin position="31"/>
        <end position="40"/>
    </location>
</feature>
<evidence type="ECO:0000313" key="2">
    <source>
        <dbReference type="EMBL" id="CAK9025844.1"/>
    </source>
</evidence>
<organism evidence="2 3">
    <name type="scientific">Durusdinium trenchii</name>
    <dbReference type="NCBI Taxonomy" id="1381693"/>
    <lineage>
        <taxon>Eukaryota</taxon>
        <taxon>Sar</taxon>
        <taxon>Alveolata</taxon>
        <taxon>Dinophyceae</taxon>
        <taxon>Suessiales</taxon>
        <taxon>Symbiodiniaceae</taxon>
        <taxon>Durusdinium</taxon>
    </lineage>
</organism>
<feature type="region of interest" description="Disordered" evidence="1">
    <location>
        <begin position="1"/>
        <end position="86"/>
    </location>
</feature>
<evidence type="ECO:0000256" key="1">
    <source>
        <dbReference type="SAM" id="MobiDB-lite"/>
    </source>
</evidence>
<dbReference type="Proteomes" id="UP001642484">
    <property type="component" value="Unassembled WGS sequence"/>
</dbReference>
<feature type="compositionally biased region" description="Polar residues" evidence="1">
    <location>
        <begin position="106"/>
        <end position="115"/>
    </location>
</feature>
<proteinExistence type="predicted"/>